<reference evidence="3" key="1">
    <citation type="journal article" date="2004" name="Nature">
        <title>Genome duplication in the teleost fish Tetraodon nigroviridis reveals the early vertebrate proto-karyotype.</title>
        <authorList>
            <person name="Jaillon O."/>
            <person name="Aury J.-M."/>
            <person name="Brunet F."/>
            <person name="Petit J.-L."/>
            <person name="Stange-Thomann N."/>
            <person name="Mauceli E."/>
            <person name="Bouneau L."/>
            <person name="Fischer C."/>
            <person name="Ozouf-Costaz C."/>
            <person name="Bernot A."/>
            <person name="Nicaud S."/>
            <person name="Jaffe D."/>
            <person name="Fisher S."/>
            <person name="Lutfalla G."/>
            <person name="Dossat C."/>
            <person name="Segurens B."/>
            <person name="Dasilva C."/>
            <person name="Salanoubat M."/>
            <person name="Levy M."/>
            <person name="Boudet N."/>
            <person name="Castellano S."/>
            <person name="Anthouard V."/>
            <person name="Jubin C."/>
            <person name="Castelli V."/>
            <person name="Katinka M."/>
            <person name="Vacherie B."/>
            <person name="Biemont C."/>
            <person name="Skalli Z."/>
            <person name="Cattolico L."/>
            <person name="Poulain J."/>
            <person name="De Berardinis V."/>
            <person name="Cruaud C."/>
            <person name="Duprat S."/>
            <person name="Brottier P."/>
            <person name="Coutanceau J.-P."/>
            <person name="Gouzy J."/>
            <person name="Parra G."/>
            <person name="Lardier G."/>
            <person name="Chapple C."/>
            <person name="McKernan K.J."/>
            <person name="McEwan P."/>
            <person name="Bosak S."/>
            <person name="Kellis M."/>
            <person name="Volff J.-N."/>
            <person name="Guigo R."/>
            <person name="Zody M.C."/>
            <person name="Mesirov J."/>
            <person name="Lindblad-Toh K."/>
            <person name="Birren B."/>
            <person name="Nusbaum C."/>
            <person name="Kahn D."/>
            <person name="Robinson-Rechavi M."/>
            <person name="Laudet V."/>
            <person name="Schachter V."/>
            <person name="Quetier F."/>
            <person name="Saurin W."/>
            <person name="Scarpelli C."/>
            <person name="Wincker P."/>
            <person name="Lander E.S."/>
            <person name="Weissenbach J."/>
            <person name="Roest Crollius H."/>
        </authorList>
    </citation>
    <scope>NUCLEOTIDE SEQUENCE [LARGE SCALE GENOMIC DNA]</scope>
</reference>
<proteinExistence type="predicted"/>
<feature type="compositionally biased region" description="Acidic residues" evidence="1">
    <location>
        <begin position="535"/>
        <end position="544"/>
    </location>
</feature>
<organism evidence="3">
    <name type="scientific">Tetraodon nigroviridis</name>
    <name type="common">Spotted green pufferfish</name>
    <name type="synonym">Chelonodon nigroviridis</name>
    <dbReference type="NCBI Taxonomy" id="99883"/>
    <lineage>
        <taxon>Eukaryota</taxon>
        <taxon>Metazoa</taxon>
        <taxon>Chordata</taxon>
        <taxon>Craniata</taxon>
        <taxon>Vertebrata</taxon>
        <taxon>Euteleostomi</taxon>
        <taxon>Actinopterygii</taxon>
        <taxon>Neopterygii</taxon>
        <taxon>Teleostei</taxon>
        <taxon>Neoteleostei</taxon>
        <taxon>Acanthomorphata</taxon>
        <taxon>Eupercaria</taxon>
        <taxon>Tetraodontiformes</taxon>
        <taxon>Tetradontoidea</taxon>
        <taxon>Tetraodontidae</taxon>
        <taxon>Tetraodon</taxon>
    </lineage>
</organism>
<dbReference type="PANTHER" id="PTHR12505">
    <property type="entry name" value="PHD FINGER TRANSCRIPTION FACTOR"/>
    <property type="match status" value="1"/>
</dbReference>
<sequence length="625" mass="68883">EDLLMFDLQSLATLAAARALEMGSQEGSSAVSGRCFPARRILNLRRKFSWTPRNEPACPAKGSMETMDGPELAMRVKLAELQRRYKEKQKELAKLQRKHDHQKEETPRSPARRGPGRPRKRKPAFASGPVSLSEGQRKVKSIGAGLSPSPEDLGGGGDSQRRKKRLVTGFLCLFHLSLLQQIKAQGCRKSSLHSMLSSKLAGDVTQLKQKAQGKKTLSGTGSRDKEVSPCSSNPKHRHRSQGTGRAESRRESGGQSDTAASADSGSHDNWTGLARRGHQKGSVPRQQCSSSRLGQPRARVLRGQRPEAMEEGESSPAESDSSDQEEEEEEGSYDTDEGQDYRAQPPRDVTSSSVTGPSPSSVVKLEANQKARNKKQRQELYGSQSLSGAEGEVKVRKKPSCRPGPATAAKNHGQEQQLEGVRRPCVPRTKEPHWGGLGTRVSRYRRSMGLATFPTTSERLKRATRKSTMLRGVINKVSLNFSIPVSGSRCPTFIFMPASIYSFCSLFQSKGRAVSRLLESFAADEGFQMDGSSFSEEEEEEDEGSNPYDKKAPQRESRCFPDCVLTKELLTDGLKVLVSKEDELLYAARVHSLDLPDIFSIVIDGERGNRPRIYSLEQLLQEAVS</sequence>
<protein>
    <submittedName>
        <fullName evidence="3">(spotted green pufferfish) hypothetical protein</fullName>
    </submittedName>
</protein>
<dbReference type="KEGG" id="tng:GSTEN00007853G001"/>
<feature type="region of interest" description="Disordered" evidence="1">
    <location>
        <begin position="530"/>
        <end position="554"/>
    </location>
</feature>
<evidence type="ECO:0000313" key="3">
    <source>
        <dbReference type="EMBL" id="CAF92562.1"/>
    </source>
</evidence>
<dbReference type="AlphaFoldDB" id="Q4T3H0"/>
<dbReference type="InterPro" id="IPR056841">
    <property type="entry name" value="TNRC18_BAHCC1-like_SH3"/>
</dbReference>
<dbReference type="EMBL" id="CAAE01010074">
    <property type="protein sequence ID" value="CAF92562.1"/>
    <property type="molecule type" value="Genomic_DNA"/>
</dbReference>
<feature type="compositionally biased region" description="Polar residues" evidence="1">
    <location>
        <begin position="284"/>
        <end position="293"/>
    </location>
</feature>
<evidence type="ECO:0000259" key="2">
    <source>
        <dbReference type="Pfam" id="PF24912"/>
    </source>
</evidence>
<feature type="domain" description="TNRC18/BAHCC1-like SH3" evidence="2">
    <location>
        <begin position="567"/>
        <end position="624"/>
    </location>
</feature>
<dbReference type="OrthoDB" id="6426227at2759"/>
<feature type="compositionally biased region" description="Acidic residues" evidence="1">
    <location>
        <begin position="320"/>
        <end position="338"/>
    </location>
</feature>
<feature type="compositionally biased region" description="Basic residues" evidence="1">
    <location>
        <begin position="110"/>
        <end position="123"/>
    </location>
</feature>
<comment type="caution">
    <text evidence="3">The sequence shown here is derived from an EMBL/GenBank/DDBJ whole genome shotgun (WGS) entry which is preliminary data.</text>
</comment>
<feature type="compositionally biased region" description="Low complexity" evidence="1">
    <location>
        <begin position="349"/>
        <end position="363"/>
    </location>
</feature>
<dbReference type="Pfam" id="PF24912">
    <property type="entry name" value="SH3_TNRC18"/>
    <property type="match status" value="1"/>
</dbReference>
<feature type="non-terminal residue" evidence="3">
    <location>
        <position position="1"/>
    </location>
</feature>
<name>Q4T3H0_TETNG</name>
<reference evidence="3" key="2">
    <citation type="submission" date="2004-02" db="EMBL/GenBank/DDBJ databases">
        <authorList>
            <consortium name="Genoscope"/>
            <consortium name="Whitehead Institute Centre for Genome Research"/>
        </authorList>
    </citation>
    <scope>NUCLEOTIDE SEQUENCE</scope>
</reference>
<dbReference type="InterPro" id="IPR052429">
    <property type="entry name" value="BAH_domain_protein"/>
</dbReference>
<evidence type="ECO:0000256" key="1">
    <source>
        <dbReference type="SAM" id="MobiDB-lite"/>
    </source>
</evidence>
<feature type="compositionally biased region" description="Polar residues" evidence="1">
    <location>
        <begin position="253"/>
        <end position="269"/>
    </location>
</feature>
<feature type="region of interest" description="Disordered" evidence="1">
    <location>
        <begin position="89"/>
        <end position="161"/>
    </location>
</feature>
<gene>
    <name evidence="3" type="ORF">GSTENG00007853001</name>
</gene>
<feature type="non-terminal residue" evidence="3">
    <location>
        <position position="625"/>
    </location>
</feature>
<dbReference type="PANTHER" id="PTHR12505:SF25">
    <property type="entry name" value="BAH AND COILED-COIL DOMAIN-CONTAINING PROTEIN 1-LIKE ISOFORM X1"/>
    <property type="match status" value="1"/>
</dbReference>
<feature type="region of interest" description="Disordered" evidence="1">
    <location>
        <begin position="203"/>
        <end position="421"/>
    </location>
</feature>
<accession>Q4T3H0</accession>